<dbReference type="Gene3D" id="3.40.640.10">
    <property type="entry name" value="Type I PLP-dependent aspartate aminotransferase-like (Major domain)"/>
    <property type="match status" value="1"/>
</dbReference>
<keyword evidence="5 12" id="KW-0032">Aminotransferase</keyword>
<dbReference type="InterPro" id="IPR015421">
    <property type="entry name" value="PyrdxlP-dep_Trfase_major"/>
</dbReference>
<evidence type="ECO:0000256" key="9">
    <source>
        <dbReference type="ARBA" id="ARBA00023102"/>
    </source>
</evidence>
<dbReference type="SUPFAM" id="SSF53383">
    <property type="entry name" value="PLP-dependent transferases"/>
    <property type="match status" value="1"/>
</dbReference>
<evidence type="ECO:0000256" key="5">
    <source>
        <dbReference type="ARBA" id="ARBA00022576"/>
    </source>
</evidence>
<comment type="cofactor">
    <cofactor evidence="1">
        <name>pyridoxal 5'-phosphate</name>
        <dbReference type="ChEBI" id="CHEBI:597326"/>
    </cofactor>
</comment>
<dbReference type="PANTHER" id="PTHR43643:SF6">
    <property type="entry name" value="HISTIDINOL-PHOSPHATE AMINOTRANSFERASE"/>
    <property type="match status" value="1"/>
</dbReference>
<keyword evidence="8" id="KW-0663">Pyridoxal phosphate</keyword>
<evidence type="ECO:0000256" key="4">
    <source>
        <dbReference type="ARBA" id="ARBA00012748"/>
    </source>
</evidence>
<dbReference type="PROSITE" id="PS00599">
    <property type="entry name" value="AA_TRANSFER_CLASS_2"/>
    <property type="match status" value="1"/>
</dbReference>
<dbReference type="GO" id="GO:0004400">
    <property type="term" value="F:histidinol-phosphate transaminase activity"/>
    <property type="evidence" value="ECO:0007669"/>
    <property type="project" value="UniProtKB-EC"/>
</dbReference>
<feature type="domain" description="Aminotransferase class I/classII large" evidence="11">
    <location>
        <begin position="34"/>
        <end position="353"/>
    </location>
</feature>
<dbReference type="Gene3D" id="3.40.50.1000">
    <property type="entry name" value="HAD superfamily/HAD-like"/>
    <property type="match status" value="2"/>
</dbReference>
<keyword evidence="9" id="KW-0368">Histidine biosynthesis</keyword>
<reference evidence="12" key="1">
    <citation type="submission" date="2018-10" db="EMBL/GenBank/DDBJ databases">
        <title>Hidden diversity of soil giant viruses.</title>
        <authorList>
            <person name="Schulz F."/>
            <person name="Alteio L."/>
            <person name="Goudeau D."/>
            <person name="Ryan E.M."/>
            <person name="Malmstrom R.R."/>
            <person name="Blanchard J."/>
            <person name="Woyke T."/>
        </authorList>
    </citation>
    <scope>NUCLEOTIDE SEQUENCE</scope>
    <source>
        <strain evidence="12">HAV1</strain>
    </source>
</reference>
<evidence type="ECO:0000256" key="10">
    <source>
        <dbReference type="ARBA" id="ARBA00047481"/>
    </source>
</evidence>
<dbReference type="GO" id="GO:0000105">
    <property type="term" value="P:L-histidine biosynthetic process"/>
    <property type="evidence" value="ECO:0007669"/>
    <property type="project" value="UniProtKB-KW"/>
</dbReference>
<dbReference type="InterPro" id="IPR050106">
    <property type="entry name" value="HistidinolP_aminotransfase"/>
</dbReference>
<organism evidence="12">
    <name type="scientific">Harvfovirus sp</name>
    <dbReference type="NCBI Taxonomy" id="2487768"/>
    <lineage>
        <taxon>Viruses</taxon>
        <taxon>Varidnaviria</taxon>
        <taxon>Bamfordvirae</taxon>
        <taxon>Nucleocytoviricota</taxon>
        <taxon>Megaviricetes</taxon>
        <taxon>Imitervirales</taxon>
        <taxon>Mimiviridae</taxon>
        <taxon>Klosneuvirinae</taxon>
    </lineage>
</organism>
<keyword evidence="7 12" id="KW-0808">Transferase</keyword>
<evidence type="ECO:0000256" key="7">
    <source>
        <dbReference type="ARBA" id="ARBA00022679"/>
    </source>
</evidence>
<dbReference type="EMBL" id="MK072305">
    <property type="protein sequence ID" value="AYV81800.1"/>
    <property type="molecule type" value="Genomic_DNA"/>
</dbReference>
<dbReference type="GO" id="GO:0030170">
    <property type="term" value="F:pyridoxal phosphate binding"/>
    <property type="evidence" value="ECO:0007669"/>
    <property type="project" value="InterPro"/>
</dbReference>
<sequence>MEINKNIIGKHQYTLPYAPKYRYKLDVIENFWETHPDVKKAIGDAIDGKIHQYPYQDDTYFELLERIARYTNVSPHNIILTNGSDSALKLLLEAYVTSETNTLIILPTYPHFISFIENVYHGDIDYLNIHLNDTEESITSAIANKLALKQYNLCYICSPNLPLGYMLHNCSIVKLLKSFEKTMFIIDEAYYEYPIPDEVMTSASELIEEYHNLSVTRTFSKAFGLASLRLGYLISNKDNIDLVRVLSNDKNVTTISIYAGNAALRNLDYYQKCALEVQQLKKYVAKSLDKVISVDDEIFGYNVGGGNFFLLLARNPTRVVSIFKDHGIYIRNKHDDVPNAIRITMGTEKMMNDVLFLCKWINIKSQLQKSSVVFDLDMTIRNGSKLSSEAFDGILLLNQLDSYLCTSNGSQSIEEISCWLKSFSVNLDRKKIINPVRMVVNYLERHSYMRECLVVGPKSVTDELKLLCEDRITSVFDMNYKRKKNPDMVVYTGMPALGSDQVARVCEYVNQGAILGYTDSSVGCDLSNCADIEMMGDALMPDVGAYMKMFEMCGYKPINIGKQHMLDYWKFDKNIQFVVGDSIISDGGLAEALAATFIYVDANSKTSFVDFDNNRIVIPSIKRLKF</sequence>
<gene>
    <name evidence="12" type="ORF">Harvfovirus63_3</name>
</gene>
<evidence type="ECO:0000256" key="8">
    <source>
        <dbReference type="ARBA" id="ARBA00022898"/>
    </source>
</evidence>
<dbReference type="InterPro" id="IPR015424">
    <property type="entry name" value="PyrdxlP-dep_Trfase"/>
</dbReference>
<comment type="catalytic activity">
    <reaction evidence="10">
        <text>L-histidinol phosphate + 2-oxoglutarate = 3-(imidazol-4-yl)-2-oxopropyl phosphate + L-glutamate</text>
        <dbReference type="Rhea" id="RHEA:23744"/>
        <dbReference type="ChEBI" id="CHEBI:16810"/>
        <dbReference type="ChEBI" id="CHEBI:29985"/>
        <dbReference type="ChEBI" id="CHEBI:57766"/>
        <dbReference type="ChEBI" id="CHEBI:57980"/>
        <dbReference type="EC" id="2.6.1.9"/>
    </reaction>
</comment>
<protein>
    <recommendedName>
        <fullName evidence="4">histidinol-phosphate transaminase</fullName>
        <ecNumber evidence="4">2.6.1.9</ecNumber>
    </recommendedName>
</protein>
<dbReference type="InterPro" id="IPR015422">
    <property type="entry name" value="PyrdxlP-dep_Trfase_small"/>
</dbReference>
<evidence type="ECO:0000256" key="1">
    <source>
        <dbReference type="ARBA" id="ARBA00001933"/>
    </source>
</evidence>
<proteinExistence type="inferred from homology"/>
<dbReference type="SUPFAM" id="SSF56784">
    <property type="entry name" value="HAD-like"/>
    <property type="match status" value="1"/>
</dbReference>
<dbReference type="InterPro" id="IPR001917">
    <property type="entry name" value="Aminotrans_II_pyridoxalP_BS"/>
</dbReference>
<evidence type="ECO:0000256" key="3">
    <source>
        <dbReference type="ARBA" id="ARBA00007970"/>
    </source>
</evidence>
<accession>A0A3G5A3P1</accession>
<name>A0A3G5A3P1_9VIRU</name>
<evidence type="ECO:0000256" key="6">
    <source>
        <dbReference type="ARBA" id="ARBA00022605"/>
    </source>
</evidence>
<keyword evidence="6" id="KW-0028">Amino-acid biosynthesis</keyword>
<dbReference type="InterPro" id="IPR023214">
    <property type="entry name" value="HAD_sf"/>
</dbReference>
<dbReference type="PANTHER" id="PTHR43643">
    <property type="entry name" value="HISTIDINOL-PHOSPHATE AMINOTRANSFERASE 2"/>
    <property type="match status" value="1"/>
</dbReference>
<evidence type="ECO:0000256" key="2">
    <source>
        <dbReference type="ARBA" id="ARBA00005011"/>
    </source>
</evidence>
<dbReference type="InterPro" id="IPR004839">
    <property type="entry name" value="Aminotransferase_I/II_large"/>
</dbReference>
<dbReference type="EC" id="2.6.1.9" evidence="4"/>
<dbReference type="Pfam" id="PF00155">
    <property type="entry name" value="Aminotran_1_2"/>
    <property type="match status" value="1"/>
</dbReference>
<dbReference type="Gene3D" id="3.90.1150.10">
    <property type="entry name" value="Aspartate Aminotransferase, domain 1"/>
    <property type="match status" value="1"/>
</dbReference>
<dbReference type="InterPro" id="IPR036412">
    <property type="entry name" value="HAD-like_sf"/>
</dbReference>
<comment type="similarity">
    <text evidence="3">Belongs to the class-II pyridoxal-phosphate-dependent aminotransferase family. Histidinol-phosphate aminotransferase subfamily.</text>
</comment>
<comment type="pathway">
    <text evidence="2">Amino-acid biosynthesis; L-histidine biosynthesis; L-histidine from 5-phospho-alpha-D-ribose 1-diphosphate: step 7/9.</text>
</comment>
<dbReference type="CDD" id="cd00609">
    <property type="entry name" value="AAT_like"/>
    <property type="match status" value="1"/>
</dbReference>
<evidence type="ECO:0000259" key="11">
    <source>
        <dbReference type="Pfam" id="PF00155"/>
    </source>
</evidence>
<evidence type="ECO:0000313" key="12">
    <source>
        <dbReference type="EMBL" id="AYV81800.1"/>
    </source>
</evidence>